<protein>
    <recommendedName>
        <fullName evidence="3">Transcriptional regulator</fullName>
    </recommendedName>
</protein>
<evidence type="ECO:0000313" key="2">
    <source>
        <dbReference type="Proteomes" id="UP000077342"/>
    </source>
</evidence>
<accession>A0A164EM39</accession>
<reference evidence="2" key="1">
    <citation type="submission" date="2016-04" db="EMBL/GenBank/DDBJ databases">
        <authorList>
            <person name="Strapagiel D."/>
            <person name="Borowka P."/>
            <person name="Marciniak B."/>
            <person name="Bakula Z."/>
            <person name="Van Ingen J."/>
            <person name="Safianowska A."/>
            <person name="Dziadek J."/>
            <person name="Jagielski T."/>
        </authorList>
    </citation>
    <scope>NUCLEOTIDE SEQUENCE [LARGE SCALE GENOMIC DNA]</scope>
    <source>
        <strain evidence="2">1010001458</strain>
    </source>
</reference>
<sequence length="155" mass="16135">MRGEPVPAISAAEQGRDLADALDDRFFSRNCRAWLSTALMIQGNLDHAAKVACSVTEEAEAVGDLTMAVFSYVSLSEVLGFHGQADAAHAAAQSALAAATTMGGYFADAVYSAFANDALARGDAAAARKAAETALQQTNPLREVFTRSVAPLPEA</sequence>
<comment type="caution">
    <text evidence="1">The sequence shown here is derived from an EMBL/GenBank/DDBJ whole genome shotgun (WGS) entry which is preliminary data.</text>
</comment>
<dbReference type="PANTHER" id="PTHR47691">
    <property type="entry name" value="REGULATOR-RELATED"/>
    <property type="match status" value="1"/>
</dbReference>
<dbReference type="PANTHER" id="PTHR47691:SF3">
    <property type="entry name" value="HTH-TYPE TRANSCRIPTIONAL REGULATOR RV0890C-RELATED"/>
    <property type="match status" value="1"/>
</dbReference>
<keyword evidence="2" id="KW-1185">Reference proteome</keyword>
<proteinExistence type="predicted"/>
<dbReference type="Proteomes" id="UP000077342">
    <property type="component" value="Unassembled WGS sequence"/>
</dbReference>
<dbReference type="Gene3D" id="1.25.40.10">
    <property type="entry name" value="Tetratricopeptide repeat domain"/>
    <property type="match status" value="1"/>
</dbReference>
<dbReference type="SUPFAM" id="SSF48452">
    <property type="entry name" value="TPR-like"/>
    <property type="match status" value="1"/>
</dbReference>
<dbReference type="EMBL" id="LWCI01000017">
    <property type="protein sequence ID" value="KZS67699.1"/>
    <property type="molecule type" value="Genomic_DNA"/>
</dbReference>
<organism evidence="1 2">
    <name type="scientific">Mycobacterium ostraviense</name>
    <dbReference type="NCBI Taxonomy" id="2738409"/>
    <lineage>
        <taxon>Bacteria</taxon>
        <taxon>Bacillati</taxon>
        <taxon>Actinomycetota</taxon>
        <taxon>Actinomycetes</taxon>
        <taxon>Mycobacteriales</taxon>
        <taxon>Mycobacteriaceae</taxon>
        <taxon>Mycobacterium</taxon>
    </lineage>
</organism>
<evidence type="ECO:0008006" key="3">
    <source>
        <dbReference type="Google" id="ProtNLM"/>
    </source>
</evidence>
<dbReference type="InterPro" id="IPR011990">
    <property type="entry name" value="TPR-like_helical_dom_sf"/>
</dbReference>
<evidence type="ECO:0000313" key="1">
    <source>
        <dbReference type="EMBL" id="KZS67699.1"/>
    </source>
</evidence>
<gene>
    <name evidence="1" type="ORF">A4G28_03275</name>
</gene>
<dbReference type="AlphaFoldDB" id="A0A164EM39"/>
<name>A0A164EM39_9MYCO</name>